<dbReference type="Gene3D" id="3.30.1610.20">
    <property type="entry name" value="Hen1, N-terminal domain"/>
    <property type="match status" value="1"/>
</dbReference>
<comment type="cofactor">
    <cofactor evidence="1">
        <name>Mg(2+)</name>
        <dbReference type="ChEBI" id="CHEBI:18420"/>
    </cofactor>
</comment>
<evidence type="ECO:0000256" key="7">
    <source>
        <dbReference type="ARBA" id="ARBA00022723"/>
    </source>
</evidence>
<keyword evidence="5" id="KW-0808">Transferase</keyword>
<keyword evidence="7" id="KW-0479">Metal-binding</keyword>
<dbReference type="Gene3D" id="3.40.50.150">
    <property type="entry name" value="Vaccinia Virus protein VP39"/>
    <property type="match status" value="1"/>
</dbReference>
<evidence type="ECO:0000256" key="3">
    <source>
        <dbReference type="ARBA" id="ARBA00021330"/>
    </source>
</evidence>
<feature type="region of interest" description="Disordered" evidence="13">
    <location>
        <begin position="247"/>
        <end position="268"/>
    </location>
</feature>
<accession>A0ABV9DWK1</accession>
<evidence type="ECO:0000256" key="11">
    <source>
        <dbReference type="ARBA" id="ARBA00035025"/>
    </source>
</evidence>
<dbReference type="RefSeq" id="WP_378574913.1">
    <property type="nucleotide sequence ID" value="NZ_JBHSFQ010000013.1"/>
</dbReference>
<feature type="domain" description="Hen1 N-terminal" evidence="14">
    <location>
        <begin position="1"/>
        <end position="242"/>
    </location>
</feature>
<comment type="similarity">
    <text evidence="2">Belongs to the methyltransferase superfamily. HEN1 family.</text>
</comment>
<feature type="compositionally biased region" description="Acidic residues" evidence="13">
    <location>
        <begin position="247"/>
        <end position="264"/>
    </location>
</feature>
<evidence type="ECO:0000256" key="9">
    <source>
        <dbReference type="ARBA" id="ARBA00022884"/>
    </source>
</evidence>
<reference evidence="16" key="1">
    <citation type="journal article" date="2019" name="Int. J. Syst. Evol. Microbiol.">
        <title>The Global Catalogue of Microorganisms (GCM) 10K type strain sequencing project: providing services to taxonomists for standard genome sequencing and annotation.</title>
        <authorList>
            <consortium name="The Broad Institute Genomics Platform"/>
            <consortium name="The Broad Institute Genome Sequencing Center for Infectious Disease"/>
            <person name="Wu L."/>
            <person name="Ma J."/>
        </authorList>
    </citation>
    <scope>NUCLEOTIDE SEQUENCE [LARGE SCALE GENOMIC DNA]</scope>
    <source>
        <strain evidence="16">XZYJ18</strain>
    </source>
</reference>
<evidence type="ECO:0000256" key="5">
    <source>
        <dbReference type="ARBA" id="ARBA00022679"/>
    </source>
</evidence>
<evidence type="ECO:0000259" key="14">
    <source>
        <dbReference type="Pfam" id="PF12623"/>
    </source>
</evidence>
<name>A0ABV9DWK1_9ACTN</name>
<keyword evidence="8" id="KW-0460">Magnesium</keyword>
<comment type="caution">
    <text evidence="15">The sequence shown here is derived from an EMBL/GenBank/DDBJ whole genome shotgun (WGS) entry which is preliminary data.</text>
</comment>
<keyword evidence="9" id="KW-0694">RNA-binding</keyword>
<evidence type="ECO:0000256" key="8">
    <source>
        <dbReference type="ARBA" id="ARBA00022842"/>
    </source>
</evidence>
<organism evidence="15 16">
    <name type="scientific">Nocardiopsis mangrovi</name>
    <dbReference type="NCBI Taxonomy" id="1179818"/>
    <lineage>
        <taxon>Bacteria</taxon>
        <taxon>Bacillati</taxon>
        <taxon>Actinomycetota</taxon>
        <taxon>Actinomycetes</taxon>
        <taxon>Streptosporangiales</taxon>
        <taxon>Nocardiopsidaceae</taxon>
        <taxon>Nocardiopsis</taxon>
    </lineage>
</organism>
<evidence type="ECO:0000256" key="12">
    <source>
        <dbReference type="ARBA" id="ARBA00048418"/>
    </source>
</evidence>
<comment type="catalytic activity">
    <reaction evidence="12">
        <text>small RNA 3'-end nucleotide + S-adenosyl-L-methionine = small RNA 3'-end 2'-O-methylnucleotide + S-adenosyl-L-homocysteine + H(+)</text>
        <dbReference type="Rhea" id="RHEA:37887"/>
        <dbReference type="Rhea" id="RHEA-COMP:10415"/>
        <dbReference type="Rhea" id="RHEA-COMP:10416"/>
        <dbReference type="ChEBI" id="CHEBI:15378"/>
        <dbReference type="ChEBI" id="CHEBI:57856"/>
        <dbReference type="ChEBI" id="CHEBI:59789"/>
        <dbReference type="ChEBI" id="CHEBI:74896"/>
        <dbReference type="ChEBI" id="CHEBI:74898"/>
        <dbReference type="EC" id="2.1.1.386"/>
    </reaction>
</comment>
<dbReference type="CDD" id="cd02440">
    <property type="entry name" value="AdoMet_MTases"/>
    <property type="match status" value="1"/>
</dbReference>
<dbReference type="InterPro" id="IPR038546">
    <property type="entry name" value="Hen1_N_sf"/>
</dbReference>
<dbReference type="InterPro" id="IPR024026">
    <property type="entry name" value="3'-RNA_MeTfrase_Hen1_bac"/>
</dbReference>
<evidence type="ECO:0000256" key="2">
    <source>
        <dbReference type="ARBA" id="ARBA00009026"/>
    </source>
</evidence>
<dbReference type="Pfam" id="PF12623">
    <property type="entry name" value="Hen1_L"/>
    <property type="match status" value="1"/>
</dbReference>
<evidence type="ECO:0000256" key="4">
    <source>
        <dbReference type="ARBA" id="ARBA00022603"/>
    </source>
</evidence>
<dbReference type="PANTHER" id="PTHR21404">
    <property type="entry name" value="HEN1"/>
    <property type="match status" value="1"/>
</dbReference>
<dbReference type="InterPro" id="IPR029063">
    <property type="entry name" value="SAM-dependent_MTases_sf"/>
</dbReference>
<sequence length="505" mass="54908">MLLTITTTHRPATDLGFLLHKHPDRVQRFDQSYGTAHVFYPEAGDDRCTAALLLEADPRALLRGRAERSAPDFALAQYVNDRPYAASSLFAVALGDVFRSAIRARCDSRPGLAETAIPLRLHVPAVPCRGGPDQVRALFEPLGWQVEADPVPLDPGLPGWGDSRYVRLTLTGHMRLADALGHLYVLLPAMDGAKHYWVSEDEVDKLLRAGAAWLPGHPQRAWITRRYLARRERYVRTAIARLRELDDLTDPADPADPDPSDPDLDPGLVLGPVVGAPATDAVRVSAGSGAAPGDPTAHPADPAERAPSLAELRAGAVLSVLAAENARRVIDLGCGTGKLVARLLDQPGIDHVTGVDVAAATIEHAHRRLHVDRMPERRRARLDLFTGSVVYRDTRFSGYDAAVLMEVVEHIDPSRLPALEQVVFGHAAPGTVVVTTPNAEYNALYEGLADGAFRHPDHRFEWTRAQFRAWAEPVASAHGYRLRILPVGPEDPSAGAPTQMGVFSK</sequence>
<dbReference type="Proteomes" id="UP001595923">
    <property type="component" value="Unassembled WGS sequence"/>
</dbReference>
<evidence type="ECO:0000256" key="10">
    <source>
        <dbReference type="ARBA" id="ARBA00023158"/>
    </source>
</evidence>
<keyword evidence="10" id="KW-0943">RNA-mediated gene silencing</keyword>
<keyword evidence="6" id="KW-0949">S-adenosyl-L-methionine</keyword>
<dbReference type="PANTHER" id="PTHR21404:SF3">
    <property type="entry name" value="SMALL RNA 2'-O-METHYLTRANSFERASE"/>
    <property type="match status" value="1"/>
</dbReference>
<proteinExistence type="inferred from homology"/>
<protein>
    <recommendedName>
        <fullName evidence="3">Small RNA 2'-O-methyltransferase</fullName>
        <ecNumber evidence="11">2.1.1.386</ecNumber>
    </recommendedName>
</protein>
<evidence type="ECO:0000313" key="15">
    <source>
        <dbReference type="EMBL" id="MFC4563122.1"/>
    </source>
</evidence>
<feature type="region of interest" description="Disordered" evidence="13">
    <location>
        <begin position="284"/>
        <end position="303"/>
    </location>
</feature>
<evidence type="ECO:0000256" key="6">
    <source>
        <dbReference type="ARBA" id="ARBA00022691"/>
    </source>
</evidence>
<keyword evidence="16" id="KW-1185">Reference proteome</keyword>
<dbReference type="InterPro" id="IPR026610">
    <property type="entry name" value="Hen1"/>
</dbReference>
<dbReference type="SUPFAM" id="SSF53335">
    <property type="entry name" value="S-adenosyl-L-methionine-dependent methyltransferases"/>
    <property type="match status" value="1"/>
</dbReference>
<evidence type="ECO:0000313" key="16">
    <source>
        <dbReference type="Proteomes" id="UP001595923"/>
    </source>
</evidence>
<dbReference type="NCBIfam" id="TIGR04074">
    <property type="entry name" value="bacter_Hen1"/>
    <property type="match status" value="1"/>
</dbReference>
<gene>
    <name evidence="15" type="ORF">ACFO4E_14750</name>
</gene>
<evidence type="ECO:0000256" key="1">
    <source>
        <dbReference type="ARBA" id="ARBA00001946"/>
    </source>
</evidence>
<dbReference type="EMBL" id="JBHSFQ010000013">
    <property type="protein sequence ID" value="MFC4563122.1"/>
    <property type="molecule type" value="Genomic_DNA"/>
</dbReference>
<dbReference type="Pfam" id="PF13489">
    <property type="entry name" value="Methyltransf_23"/>
    <property type="match status" value="1"/>
</dbReference>
<dbReference type="InterPro" id="IPR024740">
    <property type="entry name" value="Hen1_N"/>
</dbReference>
<dbReference type="EC" id="2.1.1.386" evidence="11"/>
<keyword evidence="4" id="KW-0489">Methyltransferase</keyword>
<evidence type="ECO:0000256" key="13">
    <source>
        <dbReference type="SAM" id="MobiDB-lite"/>
    </source>
</evidence>